<sequence>MKLTSVLVALVGCGSVWAQTAEERCRGVDKEMAVLERDVTEPLGFCKFFLSEKRGFSPLPDVKDTWTLIQACVCTIAEAGIPKVTPSDRAMPTKPVFFKCNDSILPAIDAAFRHPKAFCNFYLTKPQSLSPIRGVTAQDLYEGCACIAELPTRFVKPSHTSQTSIPAAIRDKDEL</sequence>
<gene>
    <name evidence="2" type="ORF">CAC42_1950</name>
</gene>
<evidence type="ECO:0000313" key="3">
    <source>
        <dbReference type="Proteomes" id="UP000243797"/>
    </source>
</evidence>
<feature type="chain" id="PRO_5014456633" evidence="1">
    <location>
        <begin position="19"/>
        <end position="175"/>
    </location>
</feature>
<feature type="signal peptide" evidence="1">
    <location>
        <begin position="1"/>
        <end position="18"/>
    </location>
</feature>
<dbReference type="Proteomes" id="UP000243797">
    <property type="component" value="Unassembled WGS sequence"/>
</dbReference>
<evidence type="ECO:0000256" key="1">
    <source>
        <dbReference type="SAM" id="SignalP"/>
    </source>
</evidence>
<name>A0A2K1QLZ2_9PEZI</name>
<dbReference type="AlphaFoldDB" id="A0A2K1QLZ2"/>
<comment type="caution">
    <text evidence="2">The sequence shown here is derived from an EMBL/GenBank/DDBJ whole genome shotgun (WGS) entry which is preliminary data.</text>
</comment>
<accession>A0A2K1QLZ2</accession>
<keyword evidence="3" id="KW-1185">Reference proteome</keyword>
<dbReference type="InParanoid" id="A0A2K1QLZ2"/>
<protein>
    <submittedName>
        <fullName evidence="2">U3 small nucleolar RNA-associated protein 20</fullName>
    </submittedName>
</protein>
<proteinExistence type="predicted"/>
<evidence type="ECO:0000313" key="2">
    <source>
        <dbReference type="EMBL" id="PNS16187.1"/>
    </source>
</evidence>
<dbReference type="EMBL" id="NKHZ01000059">
    <property type="protein sequence ID" value="PNS16187.1"/>
    <property type="molecule type" value="Genomic_DNA"/>
</dbReference>
<dbReference type="OrthoDB" id="3939919at2759"/>
<reference evidence="2 3" key="1">
    <citation type="submission" date="2017-06" db="EMBL/GenBank/DDBJ databases">
        <title>Draft genome sequence of a variant of Elsinoe murrayae.</title>
        <authorList>
            <person name="Cheng Q."/>
        </authorList>
    </citation>
    <scope>NUCLEOTIDE SEQUENCE [LARGE SCALE GENOMIC DNA]</scope>
    <source>
        <strain evidence="2 3">CQ-2017a</strain>
    </source>
</reference>
<organism evidence="2 3">
    <name type="scientific">Sphaceloma murrayae</name>
    <dbReference type="NCBI Taxonomy" id="2082308"/>
    <lineage>
        <taxon>Eukaryota</taxon>
        <taxon>Fungi</taxon>
        <taxon>Dikarya</taxon>
        <taxon>Ascomycota</taxon>
        <taxon>Pezizomycotina</taxon>
        <taxon>Dothideomycetes</taxon>
        <taxon>Dothideomycetidae</taxon>
        <taxon>Myriangiales</taxon>
        <taxon>Elsinoaceae</taxon>
        <taxon>Sphaceloma</taxon>
    </lineage>
</organism>
<keyword evidence="1" id="KW-0732">Signal</keyword>